<accession>A0ACC1CZ96</accession>
<evidence type="ECO:0000313" key="1">
    <source>
        <dbReference type="EMBL" id="KAJ0176921.1"/>
    </source>
</evidence>
<dbReference type="Proteomes" id="UP000824533">
    <property type="component" value="Linkage Group LG12"/>
</dbReference>
<name>A0ACC1CZ96_9NEOP</name>
<gene>
    <name evidence="1" type="ORF">K1T71_006930</name>
</gene>
<organism evidence="1 2">
    <name type="scientific">Dendrolimus kikuchii</name>
    <dbReference type="NCBI Taxonomy" id="765133"/>
    <lineage>
        <taxon>Eukaryota</taxon>
        <taxon>Metazoa</taxon>
        <taxon>Ecdysozoa</taxon>
        <taxon>Arthropoda</taxon>
        <taxon>Hexapoda</taxon>
        <taxon>Insecta</taxon>
        <taxon>Pterygota</taxon>
        <taxon>Neoptera</taxon>
        <taxon>Endopterygota</taxon>
        <taxon>Lepidoptera</taxon>
        <taxon>Glossata</taxon>
        <taxon>Ditrysia</taxon>
        <taxon>Bombycoidea</taxon>
        <taxon>Lasiocampidae</taxon>
        <taxon>Dendrolimus</taxon>
    </lineage>
</organism>
<proteinExistence type="predicted"/>
<reference evidence="1 2" key="1">
    <citation type="journal article" date="2021" name="Front. Genet.">
        <title>Chromosome-Level Genome Assembly Reveals Significant Gene Expansion in the Toll and IMD Signaling Pathways of Dendrolimus kikuchii.</title>
        <authorList>
            <person name="Zhou J."/>
            <person name="Wu P."/>
            <person name="Xiong Z."/>
            <person name="Liu N."/>
            <person name="Zhao N."/>
            <person name="Ji M."/>
            <person name="Qiu Y."/>
            <person name="Yang B."/>
        </authorList>
    </citation>
    <scope>NUCLEOTIDE SEQUENCE [LARGE SCALE GENOMIC DNA]</scope>
    <source>
        <strain evidence="1">Ann1</strain>
    </source>
</reference>
<protein>
    <submittedName>
        <fullName evidence="1">Uncharacterized protein</fullName>
    </submittedName>
</protein>
<keyword evidence="2" id="KW-1185">Reference proteome</keyword>
<dbReference type="EMBL" id="CM034398">
    <property type="protein sequence ID" value="KAJ0176921.1"/>
    <property type="molecule type" value="Genomic_DNA"/>
</dbReference>
<sequence>MEAAATWQSIVSAQEAFRVIATTLQLTSYLWPKQATVQNFDSFDFIIVGGGTAGSVIANRLSEDPNTSVLLIEAGGDPPLETAYASLAYESFRNHDDWNYTSEHLNVIGKCGQVPYIDLNLGKMLGGCSSNGYATYTRGRPDDYDEWANITNDDSWRYENVLQYFIKSEKLQNSEIKTSPFQKFHGFNYDVCQAIYEDIKDMQLLYVFLYKMKPKSKGSVSLRSIDPKDPPIVFLNDFGEEEDLEDMIDYVEDFVRVLNTSYYREQESDVVNFGHCNEYEQWSREYIKCLIQCLTTSIFERAGTCAMNAVVDSRLRVYGIKNLRVADSSVMPVVVSGGTFIPTVMIAEKASDMIKEDNYIRV</sequence>
<evidence type="ECO:0000313" key="2">
    <source>
        <dbReference type="Proteomes" id="UP000824533"/>
    </source>
</evidence>
<comment type="caution">
    <text evidence="1">The sequence shown here is derived from an EMBL/GenBank/DDBJ whole genome shotgun (WGS) entry which is preliminary data.</text>
</comment>